<dbReference type="PANTHER" id="PTHR24276:SF91">
    <property type="entry name" value="AT26814P-RELATED"/>
    <property type="match status" value="1"/>
</dbReference>
<dbReference type="InterPro" id="IPR001314">
    <property type="entry name" value="Peptidase_S1A"/>
</dbReference>
<feature type="region of interest" description="Disordered" evidence="5">
    <location>
        <begin position="1"/>
        <end position="24"/>
    </location>
</feature>
<dbReference type="PANTHER" id="PTHR24276">
    <property type="entry name" value="POLYSERASE-RELATED"/>
    <property type="match status" value="1"/>
</dbReference>
<dbReference type="InterPro" id="IPR001254">
    <property type="entry name" value="Trypsin_dom"/>
</dbReference>
<keyword evidence="4" id="KW-0378">Hydrolase</keyword>
<dbReference type="Gene3D" id="2.130.10.130">
    <property type="entry name" value="Integrin alpha, N-terminal"/>
    <property type="match status" value="1"/>
</dbReference>
<dbReference type="InterPro" id="IPR013517">
    <property type="entry name" value="FG-GAP"/>
</dbReference>
<proteinExistence type="inferred from homology"/>
<evidence type="ECO:0000313" key="8">
    <source>
        <dbReference type="Proteomes" id="UP000419138"/>
    </source>
</evidence>
<dbReference type="Pfam" id="PF13517">
    <property type="entry name" value="FG-GAP_3"/>
    <property type="match status" value="1"/>
</dbReference>
<feature type="region of interest" description="Disordered" evidence="5">
    <location>
        <begin position="85"/>
        <end position="108"/>
    </location>
</feature>
<evidence type="ECO:0000259" key="6">
    <source>
        <dbReference type="PROSITE" id="PS50240"/>
    </source>
</evidence>
<comment type="caution">
    <text evidence="7">The sequence shown here is derived from an EMBL/GenBank/DDBJ whole genome shotgun (WGS) entry which is preliminary data.</text>
</comment>
<keyword evidence="4 7" id="KW-0645">Protease</keyword>
<keyword evidence="3" id="KW-1015">Disulfide bond</keyword>
<dbReference type="SMART" id="SM00020">
    <property type="entry name" value="Tryp_SPc"/>
    <property type="match status" value="1"/>
</dbReference>
<evidence type="ECO:0000256" key="5">
    <source>
        <dbReference type="SAM" id="MobiDB-lite"/>
    </source>
</evidence>
<keyword evidence="2" id="KW-0732">Signal</keyword>
<keyword evidence="4" id="KW-0720">Serine protease</keyword>
<dbReference type="PROSITE" id="PS50240">
    <property type="entry name" value="TRYPSIN_DOM"/>
    <property type="match status" value="1"/>
</dbReference>
<accession>A0A646K9M0</accession>
<dbReference type="PRINTS" id="PR00722">
    <property type="entry name" value="CHYMOTRYPSIN"/>
</dbReference>
<dbReference type="SUPFAM" id="SSF69318">
    <property type="entry name" value="Integrin alpha N-terminal domain"/>
    <property type="match status" value="1"/>
</dbReference>
<dbReference type="InterPro" id="IPR018114">
    <property type="entry name" value="TRYPSIN_HIS"/>
</dbReference>
<evidence type="ECO:0000256" key="3">
    <source>
        <dbReference type="ARBA" id="ARBA00023157"/>
    </source>
</evidence>
<evidence type="ECO:0000256" key="4">
    <source>
        <dbReference type="RuleBase" id="RU363034"/>
    </source>
</evidence>
<dbReference type="OrthoDB" id="1496095at2"/>
<dbReference type="Gene3D" id="2.40.10.10">
    <property type="entry name" value="Trypsin-like serine proteases"/>
    <property type="match status" value="1"/>
</dbReference>
<reference evidence="7 8" key="1">
    <citation type="submission" date="2019-05" db="EMBL/GenBank/DDBJ databases">
        <title>Comparative genomics and metabolomics analyses of clavulanic acid producing Streptomyces species provides insight into specialized metabolism and evolution of beta-lactam biosynthetic gene clusters.</title>
        <authorList>
            <person name="Moore M.A."/>
            <person name="Cruz-Morales P."/>
            <person name="Barona Gomez F."/>
            <person name="Kapil T."/>
        </authorList>
    </citation>
    <scope>NUCLEOTIDE SEQUENCE [LARGE SCALE GENOMIC DNA]</scope>
    <source>
        <strain evidence="7 8">NRRL 5741</strain>
    </source>
</reference>
<dbReference type="PROSITE" id="PS00134">
    <property type="entry name" value="TRYPSIN_HIS"/>
    <property type="match status" value="1"/>
</dbReference>
<dbReference type="GO" id="GO:0006508">
    <property type="term" value="P:proteolysis"/>
    <property type="evidence" value="ECO:0007669"/>
    <property type="project" value="UniProtKB-KW"/>
</dbReference>
<dbReference type="EMBL" id="VCLA01000009">
    <property type="protein sequence ID" value="MQS98892.1"/>
    <property type="molecule type" value="Genomic_DNA"/>
</dbReference>
<feature type="domain" description="Peptidase S1" evidence="6">
    <location>
        <begin position="107"/>
        <end position="388"/>
    </location>
</feature>
<protein>
    <submittedName>
        <fullName evidence="7">Trypsin-like serine protease</fullName>
    </submittedName>
</protein>
<dbReference type="InterPro" id="IPR028994">
    <property type="entry name" value="Integrin_alpha_N"/>
</dbReference>
<comment type="similarity">
    <text evidence="1">Belongs to the peptidase S1 family.</text>
</comment>
<dbReference type="InterPro" id="IPR050430">
    <property type="entry name" value="Peptidase_S1"/>
</dbReference>
<dbReference type="GO" id="GO:0004252">
    <property type="term" value="F:serine-type endopeptidase activity"/>
    <property type="evidence" value="ECO:0007669"/>
    <property type="project" value="InterPro"/>
</dbReference>
<evidence type="ECO:0000256" key="1">
    <source>
        <dbReference type="ARBA" id="ARBA00007664"/>
    </source>
</evidence>
<dbReference type="Pfam" id="PF00089">
    <property type="entry name" value="Trypsin"/>
    <property type="match status" value="1"/>
</dbReference>
<dbReference type="InterPro" id="IPR033116">
    <property type="entry name" value="TRYPSIN_SER"/>
</dbReference>
<dbReference type="Proteomes" id="UP000419138">
    <property type="component" value="Unassembled WGS sequence"/>
</dbReference>
<gene>
    <name evidence="7" type="ORF">FF041_01335</name>
</gene>
<dbReference type="PROSITE" id="PS00135">
    <property type="entry name" value="TRYPSIN_SER"/>
    <property type="match status" value="1"/>
</dbReference>
<dbReference type="CDD" id="cd00190">
    <property type="entry name" value="Tryp_SPc"/>
    <property type="match status" value="1"/>
</dbReference>
<organism evidence="7 8">
    <name type="scientific">Streptomyces jumonjinensis</name>
    <dbReference type="NCBI Taxonomy" id="1945"/>
    <lineage>
        <taxon>Bacteria</taxon>
        <taxon>Bacillati</taxon>
        <taxon>Actinomycetota</taxon>
        <taxon>Actinomycetes</taxon>
        <taxon>Kitasatosporales</taxon>
        <taxon>Streptomycetaceae</taxon>
        <taxon>Streptomyces</taxon>
    </lineage>
</organism>
<feature type="compositionally biased region" description="Basic and acidic residues" evidence="5">
    <location>
        <begin position="9"/>
        <end position="19"/>
    </location>
</feature>
<dbReference type="InterPro" id="IPR009003">
    <property type="entry name" value="Peptidase_S1_PA"/>
</dbReference>
<evidence type="ECO:0000313" key="7">
    <source>
        <dbReference type="EMBL" id="MQS98892.1"/>
    </source>
</evidence>
<name>A0A646K9M0_STRJU</name>
<sequence length="604" mass="62956">MTARGGYRVPERTPDGRRESRTKHGIPAVVAALALAGTGVLATGAPAAAEEIPVPAAVAPQQSGGPAPAELAARVAGTLEGIRAAERAGDSTRPAPEAESSGPSARIIGGKTTTIASAPWMAQLYFGDSLGNSYSCGGTVVAPTKILTAAHCVEGISWKSTGAVVTGATRVPTDTGRTDADGNPIVDFHGGEVRGVYRQWHHSKYDSYSFDSDVAVLTLTAPVKAKPLPIMKSSDSKLYKAGTDGKVYGWGRIGSSPTSPGSDRLKVADADARSDADCKKAYGADFIAGTMYCAGRAPTGKDSTTETTCNGDSGGPLVAGGRLVGVVSWGHVDCSKKGKYGVYAKVSAFQSDIRARVHDTNLSGHDHSADLLARKGDTLYGWVSSAKGTKLTRKYDLGDFSGVNLLVQADLNRDDSQDLVFRVTNGDVYWAHGETGPKRIGAGWGTHRQILVPGDLTGDDIPDLMTVEAKGKAYVYPGKGNGSFSARVSAGSGWDRFSMVRGHGDFTGDGKADVLSRAAGGKIYLHKGTGSTKAPFSARTLVGTYSTLNALVTTGDVNGDGRADLLARDSKNKLWLYPGSGKASKLFGSRVQLGGDWKSYNLFG</sequence>
<dbReference type="SUPFAM" id="SSF50494">
    <property type="entry name" value="Trypsin-like serine proteases"/>
    <property type="match status" value="1"/>
</dbReference>
<evidence type="ECO:0000256" key="2">
    <source>
        <dbReference type="ARBA" id="ARBA00022729"/>
    </source>
</evidence>
<dbReference type="InterPro" id="IPR043504">
    <property type="entry name" value="Peptidase_S1_PA_chymotrypsin"/>
</dbReference>
<keyword evidence="8" id="KW-1185">Reference proteome</keyword>
<dbReference type="AlphaFoldDB" id="A0A646K9M0"/>